<dbReference type="AlphaFoldDB" id="A0A0A0KDS3"/>
<protein>
    <submittedName>
        <fullName evidence="2">Uncharacterized protein</fullName>
    </submittedName>
</protein>
<evidence type="ECO:0000313" key="3">
    <source>
        <dbReference type="Proteomes" id="UP000029981"/>
    </source>
</evidence>
<keyword evidence="1" id="KW-0175">Coiled coil</keyword>
<evidence type="ECO:0000256" key="1">
    <source>
        <dbReference type="SAM" id="Coils"/>
    </source>
</evidence>
<accession>A0A0A0KDS3</accession>
<reference evidence="2 3" key="3">
    <citation type="journal article" date="2010" name="BMC Genomics">
        <title>Transcriptome sequencing and comparative analysis of cucumber flowers with different sex types.</title>
        <authorList>
            <person name="Guo S."/>
            <person name="Zheng Y."/>
            <person name="Joung J.G."/>
            <person name="Liu S."/>
            <person name="Zhang Z."/>
            <person name="Crasta O.R."/>
            <person name="Sobral B.W."/>
            <person name="Xu Y."/>
            <person name="Huang S."/>
            <person name="Fei Z."/>
        </authorList>
    </citation>
    <scope>NUCLEOTIDE SEQUENCE [LARGE SCALE GENOMIC DNA]</scope>
    <source>
        <strain evidence="3">cv. 9930</strain>
    </source>
</reference>
<dbReference type="Proteomes" id="UP000029981">
    <property type="component" value="Chromosome 6"/>
</dbReference>
<proteinExistence type="predicted"/>
<reference evidence="2 3" key="2">
    <citation type="journal article" date="2009" name="PLoS ONE">
        <title>An integrated genetic and cytogenetic map of the cucumber genome.</title>
        <authorList>
            <person name="Ren Y."/>
            <person name="Zhang Z."/>
            <person name="Liu J."/>
            <person name="Staub J.E."/>
            <person name="Han Y."/>
            <person name="Cheng Z."/>
            <person name="Li X."/>
            <person name="Lu J."/>
            <person name="Miao H."/>
            <person name="Kang H."/>
            <person name="Xie B."/>
            <person name="Gu X."/>
            <person name="Wang X."/>
            <person name="Du Y."/>
            <person name="Jin W."/>
            <person name="Huang S."/>
        </authorList>
    </citation>
    <scope>NUCLEOTIDE SEQUENCE [LARGE SCALE GENOMIC DNA]</scope>
    <source>
        <strain evidence="3">cv. 9930</strain>
    </source>
</reference>
<dbReference type="EMBL" id="CM002927">
    <property type="protein sequence ID" value="KGN45931.1"/>
    <property type="molecule type" value="Genomic_DNA"/>
</dbReference>
<evidence type="ECO:0000313" key="2">
    <source>
        <dbReference type="EMBL" id="KGN45931.1"/>
    </source>
</evidence>
<gene>
    <name evidence="2" type="ORF">Csa_6G024390</name>
</gene>
<name>A0A0A0KDS3_CUCSA</name>
<reference evidence="2 3" key="4">
    <citation type="journal article" date="2011" name="BMC Genomics">
        <title>RNA-Seq improves annotation of protein-coding genes in the cucumber genome.</title>
        <authorList>
            <person name="Li Z."/>
            <person name="Zhang Z."/>
            <person name="Yan P."/>
            <person name="Huang S."/>
            <person name="Fei Z."/>
            <person name="Lin K."/>
        </authorList>
    </citation>
    <scope>NUCLEOTIDE SEQUENCE [LARGE SCALE GENOMIC DNA]</scope>
    <source>
        <strain evidence="3">cv. 9930</strain>
    </source>
</reference>
<keyword evidence="3" id="KW-1185">Reference proteome</keyword>
<sequence>MDEGICRPMGRGFEDRIKCQNVLQETQLRSQKQVSDLKFRMDNANTSTKAQLNQQDEKIMELITQNGELQGELLGVSEQNEALIERVERLTDLVEILAKRCDTVYCIIEIST</sequence>
<feature type="coiled-coil region" evidence="1">
    <location>
        <begin position="52"/>
        <end position="100"/>
    </location>
</feature>
<organism evidence="2 3">
    <name type="scientific">Cucumis sativus</name>
    <name type="common">Cucumber</name>
    <dbReference type="NCBI Taxonomy" id="3659"/>
    <lineage>
        <taxon>Eukaryota</taxon>
        <taxon>Viridiplantae</taxon>
        <taxon>Streptophyta</taxon>
        <taxon>Embryophyta</taxon>
        <taxon>Tracheophyta</taxon>
        <taxon>Spermatophyta</taxon>
        <taxon>Magnoliopsida</taxon>
        <taxon>eudicotyledons</taxon>
        <taxon>Gunneridae</taxon>
        <taxon>Pentapetalae</taxon>
        <taxon>rosids</taxon>
        <taxon>fabids</taxon>
        <taxon>Cucurbitales</taxon>
        <taxon>Cucurbitaceae</taxon>
        <taxon>Benincaseae</taxon>
        <taxon>Cucumis</taxon>
    </lineage>
</organism>
<reference evidence="2 3" key="1">
    <citation type="journal article" date="2009" name="Nat. Genet.">
        <title>The genome of the cucumber, Cucumis sativus L.</title>
        <authorList>
            <person name="Huang S."/>
            <person name="Li R."/>
            <person name="Zhang Z."/>
            <person name="Li L."/>
            <person name="Gu X."/>
            <person name="Fan W."/>
            <person name="Lucas W.J."/>
            <person name="Wang X."/>
            <person name="Xie B."/>
            <person name="Ni P."/>
            <person name="Ren Y."/>
            <person name="Zhu H."/>
            <person name="Li J."/>
            <person name="Lin K."/>
            <person name="Jin W."/>
            <person name="Fei Z."/>
            <person name="Li G."/>
            <person name="Staub J."/>
            <person name="Kilian A."/>
            <person name="van der Vossen E.A."/>
            <person name="Wu Y."/>
            <person name="Guo J."/>
            <person name="He J."/>
            <person name="Jia Z."/>
            <person name="Ren Y."/>
            <person name="Tian G."/>
            <person name="Lu Y."/>
            <person name="Ruan J."/>
            <person name="Qian W."/>
            <person name="Wang M."/>
            <person name="Huang Q."/>
            <person name="Li B."/>
            <person name="Xuan Z."/>
            <person name="Cao J."/>
            <person name="Asan"/>
            <person name="Wu Z."/>
            <person name="Zhang J."/>
            <person name="Cai Q."/>
            <person name="Bai Y."/>
            <person name="Zhao B."/>
            <person name="Han Y."/>
            <person name="Li Y."/>
            <person name="Li X."/>
            <person name="Wang S."/>
            <person name="Shi Q."/>
            <person name="Liu S."/>
            <person name="Cho W.K."/>
            <person name="Kim J.Y."/>
            <person name="Xu Y."/>
            <person name="Heller-Uszynska K."/>
            <person name="Miao H."/>
            <person name="Cheng Z."/>
            <person name="Zhang S."/>
            <person name="Wu J."/>
            <person name="Yang Y."/>
            <person name="Kang H."/>
            <person name="Li M."/>
            <person name="Liang H."/>
            <person name="Ren X."/>
            <person name="Shi Z."/>
            <person name="Wen M."/>
            <person name="Jian M."/>
            <person name="Yang H."/>
            <person name="Zhang G."/>
            <person name="Yang Z."/>
            <person name="Chen R."/>
            <person name="Liu S."/>
            <person name="Li J."/>
            <person name="Ma L."/>
            <person name="Liu H."/>
            <person name="Zhou Y."/>
            <person name="Zhao J."/>
            <person name="Fang X."/>
            <person name="Li G."/>
            <person name="Fang L."/>
            <person name="Li Y."/>
            <person name="Liu D."/>
            <person name="Zheng H."/>
            <person name="Zhang Y."/>
            <person name="Qin N."/>
            <person name="Li Z."/>
            <person name="Yang G."/>
            <person name="Yang S."/>
            <person name="Bolund L."/>
            <person name="Kristiansen K."/>
            <person name="Zheng H."/>
            <person name="Li S."/>
            <person name="Zhang X."/>
            <person name="Yang H."/>
            <person name="Wang J."/>
            <person name="Sun R."/>
            <person name="Zhang B."/>
            <person name="Jiang S."/>
            <person name="Wang J."/>
            <person name="Du Y."/>
            <person name="Li S."/>
        </authorList>
    </citation>
    <scope>NUCLEOTIDE SEQUENCE [LARGE SCALE GENOMIC DNA]</scope>
    <source>
        <strain evidence="3">cv. 9930</strain>
    </source>
</reference>
<dbReference type="Gramene" id="KGN45931">
    <property type="protein sequence ID" value="KGN45931"/>
    <property type="gene ID" value="Csa_6G024390"/>
</dbReference>